<proteinExistence type="predicted"/>
<evidence type="ECO:0000256" key="1">
    <source>
        <dbReference type="SAM" id="Phobius"/>
    </source>
</evidence>
<reference evidence="2 3" key="1">
    <citation type="submission" date="2022-06" db="EMBL/GenBank/DDBJ databases">
        <title>Rhizosaccharibacter gen. nov. sp. nov. KSS12, endophytic bacteria isolated from sugarcane.</title>
        <authorList>
            <person name="Pitiwittayakul N."/>
        </authorList>
    </citation>
    <scope>NUCLEOTIDE SEQUENCE [LARGE SCALE GENOMIC DNA]</scope>
    <source>
        <strain evidence="2 3">KSS12</strain>
    </source>
</reference>
<feature type="transmembrane region" description="Helical" evidence="1">
    <location>
        <begin position="99"/>
        <end position="117"/>
    </location>
</feature>
<keyword evidence="1" id="KW-0472">Membrane</keyword>
<name>A0ABT1VSN9_9PROT</name>
<keyword evidence="1" id="KW-1133">Transmembrane helix</keyword>
<comment type="caution">
    <text evidence="2">The sequence shown here is derived from an EMBL/GenBank/DDBJ whole genome shotgun (WGS) entry which is preliminary data.</text>
</comment>
<feature type="transmembrane region" description="Helical" evidence="1">
    <location>
        <begin position="73"/>
        <end position="92"/>
    </location>
</feature>
<keyword evidence="3" id="KW-1185">Reference proteome</keyword>
<sequence>MASAPIRWFWPARARPTRLATIAPGRAVWRPSRDAAGLGLRLLLGLPGAYGLAALLAYDCATLPPLAAVDGVSLGMLLSFAAWSAAILWSFCAATSIRALLGMAGAAIVLGAASWGLPHQPIVAG</sequence>
<dbReference type="Proteomes" id="UP001524547">
    <property type="component" value="Unassembled WGS sequence"/>
</dbReference>
<feature type="transmembrane region" description="Helical" evidence="1">
    <location>
        <begin position="38"/>
        <end position="58"/>
    </location>
</feature>
<accession>A0ABT1VSN9</accession>
<evidence type="ECO:0000313" key="3">
    <source>
        <dbReference type="Proteomes" id="UP001524547"/>
    </source>
</evidence>
<gene>
    <name evidence="2" type="ORF">NFI88_00740</name>
</gene>
<dbReference type="RefSeq" id="WP_422918109.1">
    <property type="nucleotide sequence ID" value="NZ_JAMZEJ010000001.1"/>
</dbReference>
<dbReference type="EMBL" id="JAMZEJ010000001">
    <property type="protein sequence ID" value="MCQ8239366.1"/>
    <property type="molecule type" value="Genomic_DNA"/>
</dbReference>
<organism evidence="2 3">
    <name type="scientific">Rhizosaccharibacter radicis</name>
    <dbReference type="NCBI Taxonomy" id="2782605"/>
    <lineage>
        <taxon>Bacteria</taxon>
        <taxon>Pseudomonadati</taxon>
        <taxon>Pseudomonadota</taxon>
        <taxon>Alphaproteobacteria</taxon>
        <taxon>Acetobacterales</taxon>
        <taxon>Acetobacteraceae</taxon>
        <taxon>Rhizosaccharibacter</taxon>
    </lineage>
</organism>
<protein>
    <submittedName>
        <fullName evidence="2">DUF3649 domain-containing protein</fullName>
    </submittedName>
</protein>
<keyword evidence="1" id="KW-0812">Transmembrane</keyword>
<evidence type="ECO:0000313" key="2">
    <source>
        <dbReference type="EMBL" id="MCQ8239366.1"/>
    </source>
</evidence>